<dbReference type="SMART" id="SM00267">
    <property type="entry name" value="GGDEF"/>
    <property type="match status" value="1"/>
</dbReference>
<dbReference type="GO" id="GO:1902201">
    <property type="term" value="P:negative regulation of bacterial-type flagellum-dependent cell motility"/>
    <property type="evidence" value="ECO:0007669"/>
    <property type="project" value="TreeGrafter"/>
</dbReference>
<name>A0A1I2LNF5_9GAMM</name>
<dbReference type="GO" id="GO:0043709">
    <property type="term" value="P:cell adhesion involved in single-species biofilm formation"/>
    <property type="evidence" value="ECO:0007669"/>
    <property type="project" value="TreeGrafter"/>
</dbReference>
<dbReference type="InterPro" id="IPR035965">
    <property type="entry name" value="PAS-like_dom_sf"/>
</dbReference>
<dbReference type="EC" id="2.7.7.65" evidence="2"/>
<dbReference type="STRING" id="1045558.SAMN05216175_101149"/>
<evidence type="ECO:0000256" key="1">
    <source>
        <dbReference type="ARBA" id="ARBA00001946"/>
    </source>
</evidence>
<sequence length="319" mass="35590">MQLFEKVLQNLHSGILILDSNLTISFTNHWLEAALQDKNPAIKGYSFLDCFPHLKDSRLHAAINDSLKNNLPSFLSPGLNRYPLPLYQGGNSRKPMDQLIRVSPIINADQTYCMIEVSDVSTMVQRELVLNAMTKKFSGLALTDELTNVANRRQFNIMLDQEIHYASRDGKPLSLIFLDIDSFKPYNDTLGHQSGDLCLIQVINALRKRLRRGGDQLARYGGDEFCIILPNTSIQSAVDTAESLRILIQELAIPHPDSDAAECVTISIGVACWNRANVESSSSLVLRADSALYRAKQAGRNRVVGHDSDKWIKPSPAQE</sequence>
<gene>
    <name evidence="5" type="ORF">SAMN05216175_101149</name>
</gene>
<feature type="domain" description="GGDEF" evidence="4">
    <location>
        <begin position="171"/>
        <end position="308"/>
    </location>
</feature>
<evidence type="ECO:0000256" key="2">
    <source>
        <dbReference type="ARBA" id="ARBA00012528"/>
    </source>
</evidence>
<dbReference type="NCBIfam" id="TIGR00254">
    <property type="entry name" value="GGDEF"/>
    <property type="match status" value="1"/>
</dbReference>
<evidence type="ECO:0000259" key="4">
    <source>
        <dbReference type="PROSITE" id="PS50887"/>
    </source>
</evidence>
<evidence type="ECO:0000313" key="6">
    <source>
        <dbReference type="Proteomes" id="UP000198623"/>
    </source>
</evidence>
<dbReference type="RefSeq" id="WP_090723119.1">
    <property type="nucleotide sequence ID" value="NZ_FOOU01000001.1"/>
</dbReference>
<dbReference type="InterPro" id="IPR000160">
    <property type="entry name" value="GGDEF_dom"/>
</dbReference>
<dbReference type="CDD" id="cd01949">
    <property type="entry name" value="GGDEF"/>
    <property type="match status" value="1"/>
</dbReference>
<comment type="cofactor">
    <cofactor evidence="1">
        <name>Mg(2+)</name>
        <dbReference type="ChEBI" id="CHEBI:18420"/>
    </cofactor>
</comment>
<organism evidence="5 6">
    <name type="scientific">Neptunomonas qingdaonensis</name>
    <dbReference type="NCBI Taxonomy" id="1045558"/>
    <lineage>
        <taxon>Bacteria</taxon>
        <taxon>Pseudomonadati</taxon>
        <taxon>Pseudomonadota</taxon>
        <taxon>Gammaproteobacteria</taxon>
        <taxon>Oceanospirillales</taxon>
        <taxon>Oceanospirillaceae</taxon>
        <taxon>Neptunomonas</taxon>
    </lineage>
</organism>
<dbReference type="InterPro" id="IPR050469">
    <property type="entry name" value="Diguanylate_Cyclase"/>
</dbReference>
<dbReference type="Gene3D" id="3.30.450.20">
    <property type="entry name" value="PAS domain"/>
    <property type="match status" value="1"/>
</dbReference>
<accession>A0A1I2LNF5</accession>
<dbReference type="Proteomes" id="UP000198623">
    <property type="component" value="Unassembled WGS sequence"/>
</dbReference>
<dbReference type="AlphaFoldDB" id="A0A1I2LNF5"/>
<dbReference type="SUPFAM" id="SSF55073">
    <property type="entry name" value="Nucleotide cyclase"/>
    <property type="match status" value="1"/>
</dbReference>
<dbReference type="GO" id="GO:0052621">
    <property type="term" value="F:diguanylate cyclase activity"/>
    <property type="evidence" value="ECO:0007669"/>
    <property type="project" value="UniProtKB-EC"/>
</dbReference>
<dbReference type="PANTHER" id="PTHR45138">
    <property type="entry name" value="REGULATORY COMPONENTS OF SENSORY TRANSDUCTION SYSTEM"/>
    <property type="match status" value="1"/>
</dbReference>
<proteinExistence type="predicted"/>
<keyword evidence="6" id="KW-1185">Reference proteome</keyword>
<dbReference type="PANTHER" id="PTHR45138:SF9">
    <property type="entry name" value="DIGUANYLATE CYCLASE DGCM-RELATED"/>
    <property type="match status" value="1"/>
</dbReference>
<comment type="catalytic activity">
    <reaction evidence="3">
        <text>2 GTP = 3',3'-c-di-GMP + 2 diphosphate</text>
        <dbReference type="Rhea" id="RHEA:24898"/>
        <dbReference type="ChEBI" id="CHEBI:33019"/>
        <dbReference type="ChEBI" id="CHEBI:37565"/>
        <dbReference type="ChEBI" id="CHEBI:58805"/>
        <dbReference type="EC" id="2.7.7.65"/>
    </reaction>
</comment>
<dbReference type="PROSITE" id="PS50887">
    <property type="entry name" value="GGDEF"/>
    <property type="match status" value="1"/>
</dbReference>
<protein>
    <recommendedName>
        <fullName evidence="2">diguanylate cyclase</fullName>
        <ecNumber evidence="2">2.7.7.65</ecNumber>
    </recommendedName>
</protein>
<dbReference type="EMBL" id="FOOU01000001">
    <property type="protein sequence ID" value="SFF80805.1"/>
    <property type="molecule type" value="Genomic_DNA"/>
</dbReference>
<dbReference type="OrthoDB" id="9812260at2"/>
<dbReference type="InterPro" id="IPR029787">
    <property type="entry name" value="Nucleotide_cyclase"/>
</dbReference>
<dbReference type="Gene3D" id="3.30.70.270">
    <property type="match status" value="1"/>
</dbReference>
<evidence type="ECO:0000256" key="3">
    <source>
        <dbReference type="ARBA" id="ARBA00034247"/>
    </source>
</evidence>
<dbReference type="Pfam" id="PF00990">
    <property type="entry name" value="GGDEF"/>
    <property type="match status" value="1"/>
</dbReference>
<dbReference type="FunFam" id="3.30.70.270:FF:000001">
    <property type="entry name" value="Diguanylate cyclase domain protein"/>
    <property type="match status" value="1"/>
</dbReference>
<dbReference type="GO" id="GO:0005886">
    <property type="term" value="C:plasma membrane"/>
    <property type="evidence" value="ECO:0007669"/>
    <property type="project" value="TreeGrafter"/>
</dbReference>
<dbReference type="InterPro" id="IPR043128">
    <property type="entry name" value="Rev_trsase/Diguanyl_cyclase"/>
</dbReference>
<dbReference type="SUPFAM" id="SSF55785">
    <property type="entry name" value="PYP-like sensor domain (PAS domain)"/>
    <property type="match status" value="1"/>
</dbReference>
<evidence type="ECO:0000313" key="5">
    <source>
        <dbReference type="EMBL" id="SFF80805.1"/>
    </source>
</evidence>
<reference evidence="6" key="1">
    <citation type="submission" date="2016-10" db="EMBL/GenBank/DDBJ databases">
        <authorList>
            <person name="Varghese N."/>
            <person name="Submissions S."/>
        </authorList>
    </citation>
    <scope>NUCLEOTIDE SEQUENCE [LARGE SCALE GENOMIC DNA]</scope>
    <source>
        <strain evidence="6">CGMCC 1.10971</strain>
    </source>
</reference>